<dbReference type="EMBL" id="JANRMS010001220">
    <property type="protein sequence ID" value="KAJ3530015.1"/>
    <property type="molecule type" value="Genomic_DNA"/>
</dbReference>
<organism evidence="1 2">
    <name type="scientific">Fusarium decemcellulare</name>
    <dbReference type="NCBI Taxonomy" id="57161"/>
    <lineage>
        <taxon>Eukaryota</taxon>
        <taxon>Fungi</taxon>
        <taxon>Dikarya</taxon>
        <taxon>Ascomycota</taxon>
        <taxon>Pezizomycotina</taxon>
        <taxon>Sordariomycetes</taxon>
        <taxon>Hypocreomycetidae</taxon>
        <taxon>Hypocreales</taxon>
        <taxon>Nectriaceae</taxon>
        <taxon>Fusarium</taxon>
        <taxon>Fusarium decemcellulare species complex</taxon>
    </lineage>
</organism>
<name>A0ACC1S1I1_9HYPO</name>
<sequence>MSLYANIHESEEEYFTCLDSKHFYFTDTCDICEEKLEPCSDDVVLVYSKRFPFENWKTATKKYTGLFFVYQNDGVCFCRRGRGDALAGNATTHKECFQRVVGESPTREMLDLLGRTLTWRRVEFAPLEEKLPILPIETPKGFRTSILRYGGQKIGMPSLGNVPPEVAVLIQKNSSGAAFWRVLKGLSLRIELAGRPKGTDQVSVPLTDIVYWNRGNPIPECTANQHPLKLVRITLDSRGISRVERLTEHQPALSARQSSVLRFVIVDEWRIEGITMLFKDGLAWLKLPPNHPGLQVWDTPTPPRALPYLPGKADISQVQKLLKETEFSLDYCNMFDTLVPAFSRFNVTRLKGATGVTFVYNGGVKNGWMVRTCRLEAIHPHTRERPNPSSIREIPLRFSSAYLPLAAGDEILGVDIYKDMDQISFTFVTKLAGIVHVGLRPTVEAATRLSSALPDALIWDQDSLAMRPIIGIYPDRENNEVVFPDRSTPLIVTRNNEPRLSSWAPLGGIRRVQVYYLETRNGTQYFKGMLIEYESGVQRSIRECTLDIHHTRTWINPTRVSFAQKNISLIRQLPLERTYLEFDANPATLNPELDWETCDLDGSEIHFQYAYAVSTKVEVLPTGSWREFWPAPRCEI</sequence>
<gene>
    <name evidence="1" type="ORF">NM208_g9511</name>
</gene>
<reference evidence="1" key="1">
    <citation type="submission" date="2022-08" db="EMBL/GenBank/DDBJ databases">
        <title>Genome Sequence of Fusarium decemcellulare.</title>
        <authorList>
            <person name="Buettner E."/>
        </authorList>
    </citation>
    <scope>NUCLEOTIDE SEQUENCE</scope>
    <source>
        <strain evidence="1">Babe19</strain>
    </source>
</reference>
<protein>
    <submittedName>
        <fullName evidence="1">Uncharacterized protein</fullName>
    </submittedName>
</protein>
<proteinExistence type="predicted"/>
<evidence type="ECO:0000313" key="1">
    <source>
        <dbReference type="EMBL" id="KAJ3530015.1"/>
    </source>
</evidence>
<keyword evidence="2" id="KW-1185">Reference proteome</keyword>
<dbReference type="Proteomes" id="UP001148629">
    <property type="component" value="Unassembled WGS sequence"/>
</dbReference>
<accession>A0ACC1S1I1</accession>
<evidence type="ECO:0000313" key="2">
    <source>
        <dbReference type="Proteomes" id="UP001148629"/>
    </source>
</evidence>
<comment type="caution">
    <text evidence="1">The sequence shown here is derived from an EMBL/GenBank/DDBJ whole genome shotgun (WGS) entry which is preliminary data.</text>
</comment>